<proteinExistence type="predicted"/>
<dbReference type="GO" id="GO:0030416">
    <property type="term" value="P:methylamine metabolic process"/>
    <property type="evidence" value="ECO:0007669"/>
    <property type="project" value="InterPro"/>
</dbReference>
<keyword evidence="3 5" id="KW-1133">Transmembrane helix</keyword>
<evidence type="ECO:0000313" key="8">
    <source>
        <dbReference type="EMBL" id="OEV37314.1"/>
    </source>
</evidence>
<feature type="transmembrane region" description="Helical" evidence="5">
    <location>
        <begin position="110"/>
        <end position="127"/>
    </location>
</feature>
<dbReference type="OrthoDB" id="5192901at2"/>
<reference evidence="7" key="1">
    <citation type="journal article" date="2014" name="Int. J. Syst. Evol. Microbiol.">
        <title>Complete genome sequence of Corynebacterium casei LMG S-19264T (=DSM 44701T), isolated from a smear-ripened cheese.</title>
        <authorList>
            <consortium name="US DOE Joint Genome Institute (JGI-PGF)"/>
            <person name="Walter F."/>
            <person name="Albersmeier A."/>
            <person name="Kalinowski J."/>
            <person name="Ruckert C."/>
        </authorList>
    </citation>
    <scope>NUCLEOTIDE SEQUENCE</scope>
    <source>
        <strain evidence="7">JCM 4434</strain>
    </source>
</reference>
<evidence type="ECO:0000313" key="7">
    <source>
        <dbReference type="EMBL" id="GGU95279.1"/>
    </source>
</evidence>
<accession>A0A8H9HYX9</accession>
<evidence type="ECO:0000256" key="4">
    <source>
        <dbReference type="ARBA" id="ARBA00023136"/>
    </source>
</evidence>
<evidence type="ECO:0000259" key="6">
    <source>
        <dbReference type="Pfam" id="PF07291"/>
    </source>
</evidence>
<dbReference type="Proteomes" id="UP000610124">
    <property type="component" value="Unassembled WGS sequence"/>
</dbReference>
<dbReference type="RefSeq" id="WP_050366212.1">
    <property type="nucleotide sequence ID" value="NZ_BMUB01000017.1"/>
</dbReference>
<gene>
    <name evidence="7" type="ORF">GCM10010502_56350</name>
    <name evidence="8" type="ORF">HS99_0005870</name>
</gene>
<comment type="caution">
    <text evidence="8">The sequence shown here is derived from an EMBL/GenBank/DDBJ whole genome shotgun (WGS) entry which is preliminary data.</text>
</comment>
<name>A0A1E7N9J5_KITAU</name>
<dbReference type="GO" id="GO:0016020">
    <property type="term" value="C:membrane"/>
    <property type="evidence" value="ECO:0007669"/>
    <property type="project" value="UniProtKB-SubCell"/>
</dbReference>
<dbReference type="EMBL" id="BMUB01000017">
    <property type="protein sequence ID" value="GGU95279.1"/>
    <property type="molecule type" value="Genomic_DNA"/>
</dbReference>
<feature type="transmembrane region" description="Helical" evidence="5">
    <location>
        <begin position="72"/>
        <end position="89"/>
    </location>
</feature>
<organism evidence="8 9">
    <name type="scientific">Kitasatospora aureofaciens</name>
    <name type="common">Streptomyces aureofaciens</name>
    <dbReference type="NCBI Taxonomy" id="1894"/>
    <lineage>
        <taxon>Bacteria</taxon>
        <taxon>Bacillati</taxon>
        <taxon>Actinomycetota</taxon>
        <taxon>Actinomycetes</taxon>
        <taxon>Kitasatosporales</taxon>
        <taxon>Streptomycetaceae</taxon>
        <taxon>Kitasatospora</taxon>
    </lineage>
</organism>
<feature type="transmembrane region" description="Helical" evidence="5">
    <location>
        <begin position="48"/>
        <end position="66"/>
    </location>
</feature>
<dbReference type="InterPro" id="IPR009908">
    <property type="entry name" value="Methylamine_util_MauE"/>
</dbReference>
<dbReference type="EMBL" id="JPRF03000021">
    <property type="protein sequence ID" value="OEV37314.1"/>
    <property type="molecule type" value="Genomic_DNA"/>
</dbReference>
<evidence type="ECO:0000256" key="3">
    <source>
        <dbReference type="ARBA" id="ARBA00022989"/>
    </source>
</evidence>
<dbReference type="GeneID" id="97488602"/>
<reference evidence="9" key="4">
    <citation type="submission" date="2016-08" db="EMBL/GenBank/DDBJ databases">
        <title>Sequencing, assembly and comparative genomics of S. aureofaciens ATCC 10762.</title>
        <authorList>
            <person name="Gradnigo J.S."/>
            <person name="Johnson N."/>
            <person name="Somerville G.A."/>
        </authorList>
    </citation>
    <scope>NUCLEOTIDE SEQUENCE [LARGE SCALE GENOMIC DNA]</scope>
    <source>
        <strain evidence="9">ATCC 10762 / DSM 40127 / CCM 3239 / JCM 4008 / LMG 5968 / NBRC 12843 / NCIMB 8234 / A-377</strain>
    </source>
</reference>
<evidence type="ECO:0000256" key="1">
    <source>
        <dbReference type="ARBA" id="ARBA00004141"/>
    </source>
</evidence>
<keyword evidence="4 5" id="KW-0472">Membrane</keyword>
<sequence length="128" mass="13616">MNDIAAITFGIFMIVSGAAHFLFPAYMRRLIPSWMTGLLPPLLGRVEFLVVASGVADIVVGGLILVPQARAVGGWAAAGLVMTYLVCHVDALTRSFNDHPRRLGGPTVRLAVNLGYIAWAIAIGWTAA</sequence>
<feature type="domain" description="Methylamine utilisation protein MauE" evidence="6">
    <location>
        <begin position="4"/>
        <end position="125"/>
    </location>
</feature>
<dbReference type="AlphaFoldDB" id="A0A1E7N9J5"/>
<reference evidence="7" key="5">
    <citation type="submission" date="2020-09" db="EMBL/GenBank/DDBJ databases">
        <authorList>
            <person name="Sun Q."/>
            <person name="Ohkuma M."/>
        </authorList>
    </citation>
    <scope>NUCLEOTIDE SEQUENCE</scope>
    <source>
        <strain evidence="7">JCM 4434</strain>
    </source>
</reference>
<comment type="subcellular location">
    <subcellularLocation>
        <location evidence="1">Membrane</location>
        <topology evidence="1">Multi-pass membrane protein</topology>
    </subcellularLocation>
</comment>
<dbReference type="Pfam" id="PF07291">
    <property type="entry name" value="MauE"/>
    <property type="match status" value="1"/>
</dbReference>
<keyword evidence="9" id="KW-1185">Reference proteome</keyword>
<reference evidence="8" key="3">
    <citation type="submission" date="2016-08" db="EMBL/GenBank/DDBJ databases">
        <title>Sequencing, Assembly and Comparative Genomics of S. aureofaciens ATCC 10762.</title>
        <authorList>
            <person name="Gradnigo J.S."/>
            <person name="Johnson N."/>
            <person name="Somerville G.A."/>
        </authorList>
    </citation>
    <scope>NUCLEOTIDE SEQUENCE [LARGE SCALE GENOMIC DNA]</scope>
    <source>
        <strain evidence="8">ATCC 10762</strain>
    </source>
</reference>
<keyword evidence="2 5" id="KW-0812">Transmembrane</keyword>
<evidence type="ECO:0000256" key="5">
    <source>
        <dbReference type="SAM" id="Phobius"/>
    </source>
</evidence>
<evidence type="ECO:0000313" key="9">
    <source>
        <dbReference type="Proteomes" id="UP000037395"/>
    </source>
</evidence>
<evidence type="ECO:0000256" key="2">
    <source>
        <dbReference type="ARBA" id="ARBA00022692"/>
    </source>
</evidence>
<dbReference type="Proteomes" id="UP000037395">
    <property type="component" value="Unassembled WGS sequence"/>
</dbReference>
<protein>
    <recommendedName>
        <fullName evidence="6">Methylamine utilisation protein MauE domain-containing protein</fullName>
    </recommendedName>
</protein>
<accession>A0A1E7N9J5</accession>
<reference evidence="8 9" key="2">
    <citation type="submission" date="2014-07" db="EMBL/GenBank/DDBJ databases">
        <authorList>
            <person name="Zhang J.E."/>
            <person name="Yang H."/>
            <person name="Guo J."/>
            <person name="Deng Z."/>
            <person name="Luo H."/>
            <person name="Luo M."/>
            <person name="Zhao B."/>
        </authorList>
    </citation>
    <scope>NUCLEOTIDE SEQUENCE [LARGE SCALE GENOMIC DNA]</scope>
    <source>
        <strain evidence="8">ATCC 10762</strain>
        <strain evidence="9">ATCC 10762 / DSM 40127 / CCM 3239 / JCM 4008 / LMG 5968 / NBRC 12843 / NCIMB 8234 / A-377</strain>
    </source>
</reference>
<feature type="transmembrane region" description="Helical" evidence="5">
    <location>
        <begin position="6"/>
        <end position="27"/>
    </location>
</feature>